<evidence type="ECO:0000256" key="3">
    <source>
        <dbReference type="ARBA" id="ARBA00022840"/>
    </source>
</evidence>
<organism evidence="5 6">
    <name type="scientific">Prototheca wickerhamii</name>
    <dbReference type="NCBI Taxonomy" id="3111"/>
    <lineage>
        <taxon>Eukaryota</taxon>
        <taxon>Viridiplantae</taxon>
        <taxon>Chlorophyta</taxon>
        <taxon>core chlorophytes</taxon>
        <taxon>Trebouxiophyceae</taxon>
        <taxon>Chlorellales</taxon>
        <taxon>Chlorellaceae</taxon>
        <taxon>Prototheca</taxon>
    </lineage>
</organism>
<sequence>MAGCRPVSGRRVSGLVRYHQPSAASFPTAPLLPPPHDSEDVLIEFQDVYKSFGDKPILRGASFRIRRGEAVGIIGGSGTGKSTTLRIAAGLLQPDAGRVLVRGVERQGLISDRPRTAQGEEDELVMGLVFQSAALFDSLTVGDNVGFLLREHSKLAPSRIRRRVAEALKKVGLSGVEKLMPSELSGGMKKRLVMYDEPTAGLDPVASTVVEDLIRGMHSPQPCSIRGGISSYVVVTHQHSTIKRACDRLIFLHEGRVVWEGSVSEFDTSDEPIVRQFASGSLHGPMKYK</sequence>
<reference evidence="5" key="1">
    <citation type="submission" date="2021-01" db="EMBL/GenBank/DDBJ databases">
        <authorList>
            <person name="Eckstrom K.M.E."/>
        </authorList>
    </citation>
    <scope>NUCLEOTIDE SEQUENCE</scope>
    <source>
        <strain evidence="5">UVCC 0001</strain>
    </source>
</reference>
<dbReference type="InterPro" id="IPR003439">
    <property type="entry name" value="ABC_transporter-like_ATP-bd"/>
</dbReference>
<dbReference type="SUPFAM" id="SSF52540">
    <property type="entry name" value="P-loop containing nucleoside triphosphate hydrolases"/>
    <property type="match status" value="1"/>
</dbReference>
<keyword evidence="3" id="KW-0067">ATP-binding</keyword>
<feature type="domain" description="ABC transporter" evidence="4">
    <location>
        <begin position="43"/>
        <end position="279"/>
    </location>
</feature>
<evidence type="ECO:0000256" key="1">
    <source>
        <dbReference type="ARBA" id="ARBA00022448"/>
    </source>
</evidence>
<keyword evidence="6" id="KW-1185">Reference proteome</keyword>
<dbReference type="Gene3D" id="3.40.50.300">
    <property type="entry name" value="P-loop containing nucleotide triphosphate hydrolases"/>
    <property type="match status" value="1"/>
</dbReference>
<dbReference type="AlphaFoldDB" id="A0AAD9MJR8"/>
<dbReference type="InterPro" id="IPR003593">
    <property type="entry name" value="AAA+_ATPase"/>
</dbReference>
<dbReference type="Proteomes" id="UP001255856">
    <property type="component" value="Unassembled WGS sequence"/>
</dbReference>
<dbReference type="EMBL" id="JASFZW010000001">
    <property type="protein sequence ID" value="KAK2080342.1"/>
    <property type="molecule type" value="Genomic_DNA"/>
</dbReference>
<gene>
    <name evidence="5" type="ORF">QBZ16_000195</name>
</gene>
<dbReference type="InterPro" id="IPR027417">
    <property type="entry name" value="P-loop_NTPase"/>
</dbReference>
<dbReference type="PANTHER" id="PTHR43023:SF3">
    <property type="entry name" value="PROTEIN TRIGALACTOSYLDIACYLGLYCEROL 3, CHLOROPLASTIC"/>
    <property type="match status" value="1"/>
</dbReference>
<dbReference type="SMART" id="SM00382">
    <property type="entry name" value="AAA"/>
    <property type="match status" value="1"/>
</dbReference>
<accession>A0AAD9MJR8</accession>
<dbReference type="GO" id="GO:0005524">
    <property type="term" value="F:ATP binding"/>
    <property type="evidence" value="ECO:0007669"/>
    <property type="project" value="UniProtKB-KW"/>
</dbReference>
<protein>
    <recommendedName>
        <fullName evidence="4">ABC transporter domain-containing protein</fullName>
    </recommendedName>
</protein>
<evidence type="ECO:0000313" key="5">
    <source>
        <dbReference type="EMBL" id="KAK2080342.1"/>
    </source>
</evidence>
<evidence type="ECO:0000259" key="4">
    <source>
        <dbReference type="PROSITE" id="PS50893"/>
    </source>
</evidence>
<name>A0AAD9MJR8_PROWI</name>
<comment type="caution">
    <text evidence="5">The sequence shown here is derived from an EMBL/GenBank/DDBJ whole genome shotgun (WGS) entry which is preliminary data.</text>
</comment>
<dbReference type="Pfam" id="PF00005">
    <property type="entry name" value="ABC_tran"/>
    <property type="match status" value="1"/>
</dbReference>
<dbReference type="GO" id="GO:0016887">
    <property type="term" value="F:ATP hydrolysis activity"/>
    <property type="evidence" value="ECO:0007669"/>
    <property type="project" value="InterPro"/>
</dbReference>
<dbReference type="PANTHER" id="PTHR43023">
    <property type="entry name" value="PROTEIN TRIGALACTOSYLDIACYLGLYCEROL 3, CHLOROPLASTIC"/>
    <property type="match status" value="1"/>
</dbReference>
<proteinExistence type="predicted"/>
<evidence type="ECO:0000313" key="6">
    <source>
        <dbReference type="Proteomes" id="UP001255856"/>
    </source>
</evidence>
<evidence type="ECO:0000256" key="2">
    <source>
        <dbReference type="ARBA" id="ARBA00022741"/>
    </source>
</evidence>
<keyword evidence="1" id="KW-0813">Transport</keyword>
<keyword evidence="2" id="KW-0547">Nucleotide-binding</keyword>
<dbReference type="PROSITE" id="PS50893">
    <property type="entry name" value="ABC_TRANSPORTER_2"/>
    <property type="match status" value="1"/>
</dbReference>